<evidence type="ECO:0000313" key="3">
    <source>
        <dbReference type="EMBL" id="MBP3985900.1"/>
    </source>
</evidence>
<sequence>MQPLRSFAFATVLLVGASAGSPAAETSVQSVPDKALQAMLDRYAEAATLFYDGKPEAVKALWSHADDVTLSGAAGGDTAKGWNDVSSRLDWASSQFLGTNGSKTIEQIQTAVDGNFAYIVQYEHIRYHRPGQSEVARRDYRVTTIFRHEPEGWRVVHRHADTLMTRQDIK</sequence>
<accession>A0A940XAR9</accession>
<keyword evidence="1" id="KW-0732">Signal</keyword>
<reference evidence="3" key="2">
    <citation type="submission" date="2021-03" db="EMBL/GenBank/DDBJ databases">
        <authorList>
            <person name="Cao W."/>
        </authorList>
    </citation>
    <scope>NUCLEOTIDE SEQUENCE</scope>
    <source>
        <strain evidence="3">110414</strain>
    </source>
</reference>
<evidence type="ECO:0000313" key="4">
    <source>
        <dbReference type="Proteomes" id="UP000673447"/>
    </source>
</evidence>
<dbReference type="SUPFAM" id="SSF54427">
    <property type="entry name" value="NTF2-like"/>
    <property type="match status" value="1"/>
</dbReference>
<keyword evidence="4" id="KW-1185">Reference proteome</keyword>
<dbReference type="Proteomes" id="UP000673447">
    <property type="component" value="Unassembled WGS sequence"/>
</dbReference>
<name>A0A940XAR9_9GAMM</name>
<comment type="caution">
    <text evidence="3">The sequence shown here is derived from an EMBL/GenBank/DDBJ whole genome shotgun (WGS) entry which is preliminary data.</text>
</comment>
<dbReference type="Pfam" id="PF13474">
    <property type="entry name" value="SnoaL_3"/>
    <property type="match status" value="1"/>
</dbReference>
<dbReference type="RefSeq" id="WP_210537785.1">
    <property type="nucleotide sequence ID" value="NZ_JAGKTC010000004.1"/>
</dbReference>
<proteinExistence type="predicted"/>
<dbReference type="Gene3D" id="3.10.450.50">
    <property type="match status" value="1"/>
</dbReference>
<dbReference type="EMBL" id="JAGKTC010000004">
    <property type="protein sequence ID" value="MBP3985900.1"/>
    <property type="molecule type" value="Genomic_DNA"/>
</dbReference>
<evidence type="ECO:0000259" key="2">
    <source>
        <dbReference type="Pfam" id="PF13474"/>
    </source>
</evidence>
<reference evidence="3" key="1">
    <citation type="journal article" date="2016" name="Int. J. Syst. Evol. Microbiol.">
        <title>Pseudoxanthomonas helianthi sp. nov., isolated from roots of Jerusalem artichoke (Helianthus tuberosus).</title>
        <authorList>
            <person name="Kittiwongwattana C."/>
            <person name="Thawai C."/>
        </authorList>
    </citation>
    <scope>NUCLEOTIDE SEQUENCE</scope>
    <source>
        <strain evidence="3">110414</strain>
    </source>
</reference>
<dbReference type="InterPro" id="IPR032710">
    <property type="entry name" value="NTF2-like_dom_sf"/>
</dbReference>
<evidence type="ECO:0000256" key="1">
    <source>
        <dbReference type="SAM" id="SignalP"/>
    </source>
</evidence>
<dbReference type="AlphaFoldDB" id="A0A940XAR9"/>
<feature type="signal peptide" evidence="1">
    <location>
        <begin position="1"/>
        <end position="23"/>
    </location>
</feature>
<feature type="domain" description="SnoaL-like" evidence="2">
    <location>
        <begin position="40"/>
        <end position="160"/>
    </location>
</feature>
<gene>
    <name evidence="3" type="ORF">J5837_15955</name>
</gene>
<organism evidence="3 4">
    <name type="scientific">Pseudoxanthomonas helianthi</name>
    <dbReference type="NCBI Taxonomy" id="1453541"/>
    <lineage>
        <taxon>Bacteria</taxon>
        <taxon>Pseudomonadati</taxon>
        <taxon>Pseudomonadota</taxon>
        <taxon>Gammaproteobacteria</taxon>
        <taxon>Lysobacterales</taxon>
        <taxon>Lysobacteraceae</taxon>
        <taxon>Pseudoxanthomonas</taxon>
    </lineage>
</organism>
<dbReference type="InterPro" id="IPR037401">
    <property type="entry name" value="SnoaL-like"/>
</dbReference>
<protein>
    <submittedName>
        <fullName evidence="3">Nuclear transport factor 2 family protein</fullName>
    </submittedName>
</protein>
<feature type="chain" id="PRO_5036912566" evidence="1">
    <location>
        <begin position="24"/>
        <end position="170"/>
    </location>
</feature>